<reference evidence="7 8" key="1">
    <citation type="submission" date="2022-10" db="EMBL/GenBank/DDBJ databases">
        <title>Roseococcus glaciei nov., sp. nov., isolated from glacier.</title>
        <authorList>
            <person name="Liu Q."/>
            <person name="Xin Y.-H."/>
        </authorList>
    </citation>
    <scope>NUCLEOTIDE SEQUENCE [LARGE SCALE GENOMIC DNA]</scope>
    <source>
        <strain evidence="7 8">MDT2-1-1</strain>
    </source>
</reference>
<dbReference type="Proteomes" id="UP001526430">
    <property type="component" value="Unassembled WGS sequence"/>
</dbReference>
<keyword evidence="4 5" id="KW-0472">Membrane</keyword>
<evidence type="ECO:0000256" key="2">
    <source>
        <dbReference type="ARBA" id="ARBA00022692"/>
    </source>
</evidence>
<evidence type="ECO:0000256" key="3">
    <source>
        <dbReference type="ARBA" id="ARBA00022989"/>
    </source>
</evidence>
<evidence type="ECO:0000313" key="7">
    <source>
        <dbReference type="EMBL" id="MCW8087451.1"/>
    </source>
</evidence>
<feature type="domain" description="Lipopolysaccharide assembly protein A" evidence="6">
    <location>
        <begin position="20"/>
        <end position="83"/>
    </location>
</feature>
<name>A0ABT3NZ88_9PROT</name>
<comment type="caution">
    <text evidence="7">The sequence shown here is derived from an EMBL/GenBank/DDBJ whole genome shotgun (WGS) entry which is preliminary data.</text>
</comment>
<keyword evidence="8" id="KW-1185">Reference proteome</keyword>
<dbReference type="Pfam" id="PF06305">
    <property type="entry name" value="LapA_dom"/>
    <property type="match status" value="1"/>
</dbReference>
<evidence type="ECO:0000256" key="1">
    <source>
        <dbReference type="ARBA" id="ARBA00022475"/>
    </source>
</evidence>
<dbReference type="RefSeq" id="WP_301591654.1">
    <property type="nucleotide sequence ID" value="NZ_JAPFQI010000017.1"/>
</dbReference>
<gene>
    <name evidence="7" type="ORF">OF850_17630</name>
</gene>
<dbReference type="InterPro" id="IPR010445">
    <property type="entry name" value="LapA_dom"/>
</dbReference>
<keyword evidence="3 5" id="KW-1133">Transmembrane helix</keyword>
<evidence type="ECO:0000313" key="8">
    <source>
        <dbReference type="Proteomes" id="UP001526430"/>
    </source>
</evidence>
<proteinExistence type="predicted"/>
<sequence length="92" mass="9913">MGIVVTLILAVLVAVFALGNPQAVDVNLWPRGWVAEMPLWQAILVPAALAFLAGALVASGAGLRKRRRLAELEQASRLMEAELASRDKPRRA</sequence>
<keyword evidence="1" id="KW-1003">Cell membrane</keyword>
<keyword evidence="2 5" id="KW-0812">Transmembrane</keyword>
<accession>A0ABT3NZ88</accession>
<organism evidence="7 8">
    <name type="scientific">Sabulicella glaciei</name>
    <dbReference type="NCBI Taxonomy" id="2984948"/>
    <lineage>
        <taxon>Bacteria</taxon>
        <taxon>Pseudomonadati</taxon>
        <taxon>Pseudomonadota</taxon>
        <taxon>Alphaproteobacteria</taxon>
        <taxon>Acetobacterales</taxon>
        <taxon>Acetobacteraceae</taxon>
        <taxon>Sabulicella</taxon>
    </lineage>
</organism>
<evidence type="ECO:0000256" key="5">
    <source>
        <dbReference type="SAM" id="Phobius"/>
    </source>
</evidence>
<dbReference type="EMBL" id="JAPFQI010000017">
    <property type="protein sequence ID" value="MCW8087451.1"/>
    <property type="molecule type" value="Genomic_DNA"/>
</dbReference>
<feature type="transmembrane region" description="Helical" evidence="5">
    <location>
        <begin position="39"/>
        <end position="58"/>
    </location>
</feature>
<evidence type="ECO:0000259" key="6">
    <source>
        <dbReference type="Pfam" id="PF06305"/>
    </source>
</evidence>
<evidence type="ECO:0000256" key="4">
    <source>
        <dbReference type="ARBA" id="ARBA00023136"/>
    </source>
</evidence>
<protein>
    <submittedName>
        <fullName evidence="7">Lipopolysaccharide assembly protein LapA domain-containing protein</fullName>
    </submittedName>
</protein>